<accession>A0AA35TIF5</accession>
<comment type="caution">
    <text evidence="1">The sequence shown here is derived from an EMBL/GenBank/DDBJ whole genome shotgun (WGS) entry which is preliminary data.</text>
</comment>
<proteinExistence type="predicted"/>
<feature type="non-terminal residue" evidence="1">
    <location>
        <position position="74"/>
    </location>
</feature>
<sequence length="74" mass="8557">ETEQERRERESVTEVLGCCAKQRKETGGRRGKTEKEEDIPVEELHYACSETSGELWPYAAQCHCSHRQRMLCVS</sequence>
<dbReference type="AlphaFoldDB" id="A0AA35TIF5"/>
<name>A0AA35TIF5_GEOBA</name>
<keyword evidence="2" id="KW-1185">Reference proteome</keyword>
<evidence type="ECO:0000313" key="2">
    <source>
        <dbReference type="Proteomes" id="UP001174909"/>
    </source>
</evidence>
<evidence type="ECO:0000313" key="1">
    <source>
        <dbReference type="EMBL" id="CAI8048855.1"/>
    </source>
</evidence>
<dbReference type="Proteomes" id="UP001174909">
    <property type="component" value="Unassembled WGS sequence"/>
</dbReference>
<protein>
    <submittedName>
        <fullName evidence="1">Uncharacterized protein</fullName>
    </submittedName>
</protein>
<reference evidence="1" key="1">
    <citation type="submission" date="2023-03" db="EMBL/GenBank/DDBJ databases">
        <authorList>
            <person name="Steffen K."/>
            <person name="Cardenas P."/>
        </authorList>
    </citation>
    <scope>NUCLEOTIDE SEQUENCE</scope>
</reference>
<organism evidence="1 2">
    <name type="scientific">Geodia barretti</name>
    <name type="common">Barrett's horny sponge</name>
    <dbReference type="NCBI Taxonomy" id="519541"/>
    <lineage>
        <taxon>Eukaryota</taxon>
        <taxon>Metazoa</taxon>
        <taxon>Porifera</taxon>
        <taxon>Demospongiae</taxon>
        <taxon>Heteroscleromorpha</taxon>
        <taxon>Tetractinellida</taxon>
        <taxon>Astrophorina</taxon>
        <taxon>Geodiidae</taxon>
        <taxon>Geodia</taxon>
    </lineage>
</organism>
<gene>
    <name evidence="1" type="ORF">GBAR_LOCUS26926</name>
</gene>
<dbReference type="EMBL" id="CASHTH010003754">
    <property type="protein sequence ID" value="CAI8048855.1"/>
    <property type="molecule type" value="Genomic_DNA"/>
</dbReference>